<dbReference type="Proteomes" id="UP000273083">
    <property type="component" value="Unassembled WGS sequence"/>
</dbReference>
<reference evidence="1 2" key="1">
    <citation type="submission" date="2018-11" db="EMBL/GenBank/DDBJ databases">
        <title>Genomic Encyclopedia of Type Strains, Phase IV (KMG-IV): sequencing the most valuable type-strain genomes for metagenomic binning, comparative biology and taxonomic classification.</title>
        <authorList>
            <person name="Goeker M."/>
        </authorList>
    </citation>
    <scope>NUCLEOTIDE SEQUENCE [LARGE SCALE GENOMIC DNA]</scope>
    <source>
        <strain evidence="1 2">DSM 26537</strain>
    </source>
</reference>
<sequence>MNLSEFSPNDLIEIYTGFDEEDEEKFDVGYILTYDDNFCMTKLVDHYGRFLSYSLINLNMISNIISSDDDYLEMIKNFVKILQDENAFNSLSIDNIKYESTNNLIDYILKYQCNNKLLTGFVSNDDKIFGFINSIFDNYIIITEIDYVSLSKKSDIKLFKSNIQQIEYNSILLYLLKNSTYSLLP</sequence>
<evidence type="ECO:0000313" key="1">
    <source>
        <dbReference type="EMBL" id="ROR25663.1"/>
    </source>
</evidence>
<proteinExistence type="predicted"/>
<keyword evidence="2" id="KW-1185">Reference proteome</keyword>
<dbReference type="RefSeq" id="WP_123610278.1">
    <property type="nucleotide sequence ID" value="NZ_RJVG01000010.1"/>
</dbReference>
<comment type="caution">
    <text evidence="1">The sequence shown here is derived from an EMBL/GenBank/DDBJ whole genome shotgun (WGS) entry which is preliminary data.</text>
</comment>
<protein>
    <submittedName>
        <fullName evidence="1">Uncharacterized protein</fullName>
    </submittedName>
</protein>
<dbReference type="EMBL" id="RJVG01000010">
    <property type="protein sequence ID" value="ROR25663.1"/>
    <property type="molecule type" value="Genomic_DNA"/>
</dbReference>
<accession>A0A3N1XG17</accession>
<dbReference type="AlphaFoldDB" id="A0A3N1XG17"/>
<gene>
    <name evidence="1" type="ORF">EDD66_11013</name>
</gene>
<organism evidence="1 2">
    <name type="scientific">Mobilisporobacter senegalensis</name>
    <dbReference type="NCBI Taxonomy" id="1329262"/>
    <lineage>
        <taxon>Bacteria</taxon>
        <taxon>Bacillati</taxon>
        <taxon>Bacillota</taxon>
        <taxon>Clostridia</taxon>
        <taxon>Lachnospirales</taxon>
        <taxon>Lachnospiraceae</taxon>
        <taxon>Mobilisporobacter</taxon>
    </lineage>
</organism>
<evidence type="ECO:0000313" key="2">
    <source>
        <dbReference type="Proteomes" id="UP000273083"/>
    </source>
</evidence>
<name>A0A3N1XG17_9FIRM</name>